<dbReference type="EMBL" id="DS231621">
    <property type="protein sequence ID" value="EDU49970.1"/>
    <property type="molecule type" value="Genomic_DNA"/>
</dbReference>
<evidence type="ECO:0000313" key="1">
    <source>
        <dbReference type="EMBL" id="EDU49970.1"/>
    </source>
</evidence>
<dbReference type="HOGENOM" id="CLU_3069793_0_0_1"/>
<name>B2WBN8_PYRTR</name>
<dbReference type="Proteomes" id="UP000001471">
    <property type="component" value="Unassembled WGS sequence"/>
</dbReference>
<gene>
    <name evidence="1" type="ORF">PTRG_07051</name>
</gene>
<dbReference type="AlphaFoldDB" id="B2WBN8"/>
<proteinExistence type="predicted"/>
<organism evidence="1 2">
    <name type="scientific">Pyrenophora tritici-repentis (strain Pt-1C-BFP)</name>
    <name type="common">Wheat tan spot fungus</name>
    <name type="synonym">Drechslera tritici-repentis</name>
    <dbReference type="NCBI Taxonomy" id="426418"/>
    <lineage>
        <taxon>Eukaryota</taxon>
        <taxon>Fungi</taxon>
        <taxon>Dikarya</taxon>
        <taxon>Ascomycota</taxon>
        <taxon>Pezizomycotina</taxon>
        <taxon>Dothideomycetes</taxon>
        <taxon>Pleosporomycetidae</taxon>
        <taxon>Pleosporales</taxon>
        <taxon>Pleosporineae</taxon>
        <taxon>Pleosporaceae</taxon>
        <taxon>Pyrenophora</taxon>
    </lineage>
</organism>
<evidence type="ECO:0000313" key="2">
    <source>
        <dbReference type="Proteomes" id="UP000001471"/>
    </source>
</evidence>
<sequence length="53" mass="5857">MDWGSRVLEITSSFAWATKQVDQQGMQRFGLPIKQPASTVDTALGYTCSDVAY</sequence>
<protein>
    <submittedName>
        <fullName evidence="1">Uncharacterized protein</fullName>
    </submittedName>
</protein>
<reference evidence="2" key="1">
    <citation type="journal article" date="2013" name="G3 (Bethesda)">
        <title>Comparative genomics of a plant-pathogenic fungus, Pyrenophora tritici-repentis, reveals transduplication and the impact of repeat elements on pathogenicity and population divergence.</title>
        <authorList>
            <person name="Manning V.A."/>
            <person name="Pandelova I."/>
            <person name="Dhillon B."/>
            <person name="Wilhelm L.J."/>
            <person name="Goodwin S.B."/>
            <person name="Berlin A.M."/>
            <person name="Figueroa M."/>
            <person name="Freitag M."/>
            <person name="Hane J.K."/>
            <person name="Henrissat B."/>
            <person name="Holman W.H."/>
            <person name="Kodira C.D."/>
            <person name="Martin J."/>
            <person name="Oliver R.P."/>
            <person name="Robbertse B."/>
            <person name="Schackwitz W."/>
            <person name="Schwartz D.C."/>
            <person name="Spatafora J.W."/>
            <person name="Turgeon B.G."/>
            <person name="Yandava C."/>
            <person name="Young S."/>
            <person name="Zhou S."/>
            <person name="Zeng Q."/>
            <person name="Grigoriev I.V."/>
            <person name="Ma L.-J."/>
            <person name="Ciuffetti L.M."/>
        </authorList>
    </citation>
    <scope>NUCLEOTIDE SEQUENCE [LARGE SCALE GENOMIC DNA]</scope>
    <source>
        <strain evidence="2">Pt-1C-BFP</strain>
    </source>
</reference>
<accession>B2WBN8</accession>
<dbReference type="InParanoid" id="B2WBN8"/>